<gene>
    <name evidence="5" type="ORF">OVA965_LOCUS14073</name>
    <name evidence="6" type="ORF">TMI583_LOCUS14076</name>
</gene>
<dbReference type="EMBL" id="CAJNOK010006014">
    <property type="protein sequence ID" value="CAF0990994.1"/>
    <property type="molecule type" value="Genomic_DNA"/>
</dbReference>
<dbReference type="GO" id="GO:0008757">
    <property type="term" value="F:S-adenosylmethionine-dependent methyltransferase activity"/>
    <property type="evidence" value="ECO:0007669"/>
    <property type="project" value="TreeGrafter"/>
</dbReference>
<evidence type="ECO:0000256" key="4">
    <source>
        <dbReference type="ARBA" id="ARBA00023453"/>
    </source>
</evidence>
<evidence type="ECO:0000313" key="7">
    <source>
        <dbReference type="Proteomes" id="UP000677228"/>
    </source>
</evidence>
<evidence type="ECO:0008006" key="8">
    <source>
        <dbReference type="Google" id="ProtNLM"/>
    </source>
</evidence>
<dbReference type="PANTHER" id="PTHR10509:SF14">
    <property type="entry name" value="CAFFEOYL-COA O-METHYLTRANSFERASE 3-RELATED"/>
    <property type="match status" value="1"/>
</dbReference>
<dbReference type="InterPro" id="IPR050362">
    <property type="entry name" value="Cation-dep_OMT"/>
</dbReference>
<dbReference type="InterPro" id="IPR002935">
    <property type="entry name" value="SAM_O-MeTrfase"/>
</dbReference>
<evidence type="ECO:0000313" key="6">
    <source>
        <dbReference type="EMBL" id="CAF3761085.1"/>
    </source>
</evidence>
<sequence>MATSPYLIYSDKSQLKDDSVDQYIGDHSLRLTPEQKELIEYTQTLPGKVPLMLGNINAAQFFQVLLRLMNCKRCIEVGCLTGYTTLTIALALPDDGQIVTLDVDDQYIRKDLWKRAGVDKKVRVRIKPALESLQELLEEYGENSFDFIFIDADKENYMKYYEISLKLTRPNGLIVIDNTLWCGRIFNPNDNEEGTKVVRQINEHIKNDQSIDVSFLRLGDEASGASKLSKRSKFLGRLVLWGFCARTEKNDTYTQGCYYGELCEFTISEYSLSFDPSFGQLITVNLPLFKQPFLIKLCFTLVIMMLLLG</sequence>
<protein>
    <recommendedName>
        <fullName evidence="8">Caffeoyl-CoA O-methyltransferase</fullName>
    </recommendedName>
</protein>
<dbReference type="CDD" id="cd02440">
    <property type="entry name" value="AdoMet_MTases"/>
    <property type="match status" value="1"/>
</dbReference>
<keyword evidence="1" id="KW-0489">Methyltransferase</keyword>
<evidence type="ECO:0000313" key="5">
    <source>
        <dbReference type="EMBL" id="CAF0990994.1"/>
    </source>
</evidence>
<dbReference type="Proteomes" id="UP000682733">
    <property type="component" value="Unassembled WGS sequence"/>
</dbReference>
<dbReference type="GO" id="GO:0032259">
    <property type="term" value="P:methylation"/>
    <property type="evidence" value="ECO:0007669"/>
    <property type="project" value="UniProtKB-KW"/>
</dbReference>
<dbReference type="InterPro" id="IPR029063">
    <property type="entry name" value="SAM-dependent_MTases_sf"/>
</dbReference>
<dbReference type="PROSITE" id="PS51682">
    <property type="entry name" value="SAM_OMT_I"/>
    <property type="match status" value="1"/>
</dbReference>
<name>A0A8S2DSM5_9BILA</name>
<accession>A0A8S2DSM5</accession>
<comment type="similarity">
    <text evidence="4">Belongs to the class I-like SAM-binding methyltransferase superfamily. Cation-dependent O-methyltransferase family.</text>
</comment>
<keyword evidence="3" id="KW-0949">S-adenosyl-L-methionine</keyword>
<dbReference type="SUPFAM" id="SSF53335">
    <property type="entry name" value="S-adenosyl-L-methionine-dependent methyltransferases"/>
    <property type="match status" value="1"/>
</dbReference>
<dbReference type="Pfam" id="PF01596">
    <property type="entry name" value="Methyltransf_3"/>
    <property type="match status" value="1"/>
</dbReference>
<dbReference type="EMBL" id="CAJOBA010006021">
    <property type="protein sequence ID" value="CAF3761085.1"/>
    <property type="molecule type" value="Genomic_DNA"/>
</dbReference>
<dbReference type="Gene3D" id="3.40.50.150">
    <property type="entry name" value="Vaccinia Virus protein VP39"/>
    <property type="match status" value="1"/>
</dbReference>
<dbReference type="AlphaFoldDB" id="A0A8S2DSM5"/>
<comment type="caution">
    <text evidence="5">The sequence shown here is derived from an EMBL/GenBank/DDBJ whole genome shotgun (WGS) entry which is preliminary data.</text>
</comment>
<dbReference type="PANTHER" id="PTHR10509">
    <property type="entry name" value="O-METHYLTRANSFERASE-RELATED"/>
    <property type="match status" value="1"/>
</dbReference>
<dbReference type="GO" id="GO:0008171">
    <property type="term" value="F:O-methyltransferase activity"/>
    <property type="evidence" value="ECO:0007669"/>
    <property type="project" value="InterPro"/>
</dbReference>
<evidence type="ECO:0000256" key="3">
    <source>
        <dbReference type="ARBA" id="ARBA00022691"/>
    </source>
</evidence>
<keyword evidence="2" id="KW-0808">Transferase</keyword>
<evidence type="ECO:0000256" key="1">
    <source>
        <dbReference type="ARBA" id="ARBA00022603"/>
    </source>
</evidence>
<proteinExistence type="inferred from homology"/>
<evidence type="ECO:0000256" key="2">
    <source>
        <dbReference type="ARBA" id="ARBA00022679"/>
    </source>
</evidence>
<organism evidence="5 7">
    <name type="scientific">Didymodactylos carnosus</name>
    <dbReference type="NCBI Taxonomy" id="1234261"/>
    <lineage>
        <taxon>Eukaryota</taxon>
        <taxon>Metazoa</taxon>
        <taxon>Spiralia</taxon>
        <taxon>Gnathifera</taxon>
        <taxon>Rotifera</taxon>
        <taxon>Eurotatoria</taxon>
        <taxon>Bdelloidea</taxon>
        <taxon>Philodinida</taxon>
        <taxon>Philodinidae</taxon>
        <taxon>Didymodactylos</taxon>
    </lineage>
</organism>
<reference evidence="5" key="1">
    <citation type="submission" date="2021-02" db="EMBL/GenBank/DDBJ databases">
        <authorList>
            <person name="Nowell W R."/>
        </authorList>
    </citation>
    <scope>NUCLEOTIDE SEQUENCE</scope>
</reference>
<dbReference type="Proteomes" id="UP000677228">
    <property type="component" value="Unassembled WGS sequence"/>
</dbReference>